<dbReference type="GO" id="GO:0005524">
    <property type="term" value="F:ATP binding"/>
    <property type="evidence" value="ECO:0007669"/>
    <property type="project" value="UniProtKB-UniRule"/>
</dbReference>
<dbReference type="GO" id="GO:0008360">
    <property type="term" value="P:regulation of cell shape"/>
    <property type="evidence" value="ECO:0007669"/>
    <property type="project" value="UniProtKB-KW"/>
</dbReference>
<accession>A0A5D4M7U8</accession>
<dbReference type="InterPro" id="IPR035911">
    <property type="entry name" value="MurE/MurF_N"/>
</dbReference>
<dbReference type="EMBL" id="VTEG01000014">
    <property type="protein sequence ID" value="TYR97994.1"/>
    <property type="molecule type" value="Genomic_DNA"/>
</dbReference>
<dbReference type="Pfam" id="PF08245">
    <property type="entry name" value="Mur_ligase_M"/>
    <property type="match status" value="1"/>
</dbReference>
<dbReference type="GO" id="GO:0009252">
    <property type="term" value="P:peptidoglycan biosynthetic process"/>
    <property type="evidence" value="ECO:0007669"/>
    <property type="project" value="UniProtKB-UniRule"/>
</dbReference>
<proteinExistence type="inferred from homology"/>
<dbReference type="InterPro" id="IPR000713">
    <property type="entry name" value="Mur_ligase_N"/>
</dbReference>
<dbReference type="NCBIfam" id="TIGR01143">
    <property type="entry name" value="murF"/>
    <property type="match status" value="1"/>
</dbReference>
<keyword evidence="6 10" id="KW-0133">Cell shape</keyword>
<evidence type="ECO:0000259" key="14">
    <source>
        <dbReference type="Pfam" id="PF08245"/>
    </source>
</evidence>
<dbReference type="GO" id="GO:0047480">
    <property type="term" value="F:UDP-N-acetylmuramoyl-tripeptide-D-alanyl-D-alanine ligase activity"/>
    <property type="evidence" value="ECO:0007669"/>
    <property type="project" value="UniProtKB-UniRule"/>
</dbReference>
<evidence type="ECO:0000256" key="5">
    <source>
        <dbReference type="ARBA" id="ARBA00022840"/>
    </source>
</evidence>
<evidence type="ECO:0000256" key="10">
    <source>
        <dbReference type="HAMAP-Rule" id="MF_02019"/>
    </source>
</evidence>
<evidence type="ECO:0000256" key="8">
    <source>
        <dbReference type="ARBA" id="ARBA00023306"/>
    </source>
</evidence>
<evidence type="ECO:0000256" key="1">
    <source>
        <dbReference type="ARBA" id="ARBA00022490"/>
    </source>
</evidence>
<evidence type="ECO:0000256" key="3">
    <source>
        <dbReference type="ARBA" id="ARBA00022618"/>
    </source>
</evidence>
<evidence type="ECO:0000313" key="16">
    <source>
        <dbReference type="Proteomes" id="UP000325182"/>
    </source>
</evidence>
<evidence type="ECO:0000313" key="15">
    <source>
        <dbReference type="EMBL" id="TYR97994.1"/>
    </source>
</evidence>
<feature type="domain" description="Mur ligase central" evidence="14">
    <location>
        <begin position="111"/>
        <end position="296"/>
    </location>
</feature>
<dbReference type="Gene3D" id="3.40.1190.10">
    <property type="entry name" value="Mur-like, catalytic domain"/>
    <property type="match status" value="1"/>
</dbReference>
<keyword evidence="2 10" id="KW-0436">Ligase</keyword>
<dbReference type="InterPro" id="IPR005863">
    <property type="entry name" value="UDP-N-AcMur_synth"/>
</dbReference>
<comment type="similarity">
    <text evidence="10">Belongs to the MurCDEF family. MurF subfamily.</text>
</comment>
<comment type="subcellular location">
    <subcellularLocation>
        <location evidence="10 11">Cytoplasm</location>
    </subcellularLocation>
</comment>
<dbReference type="Proteomes" id="UP000325182">
    <property type="component" value="Unassembled WGS sequence"/>
</dbReference>
<dbReference type="Pfam" id="PF02875">
    <property type="entry name" value="Mur_ligase_C"/>
    <property type="match status" value="1"/>
</dbReference>
<evidence type="ECO:0000256" key="6">
    <source>
        <dbReference type="ARBA" id="ARBA00022960"/>
    </source>
</evidence>
<evidence type="ECO:0000256" key="4">
    <source>
        <dbReference type="ARBA" id="ARBA00022741"/>
    </source>
</evidence>
<organism evidence="15 16">
    <name type="scientific">Rossellomorea vietnamensis</name>
    <dbReference type="NCBI Taxonomy" id="218284"/>
    <lineage>
        <taxon>Bacteria</taxon>
        <taxon>Bacillati</taxon>
        <taxon>Bacillota</taxon>
        <taxon>Bacilli</taxon>
        <taxon>Bacillales</taxon>
        <taxon>Bacillaceae</taxon>
        <taxon>Rossellomorea</taxon>
    </lineage>
</organism>
<feature type="domain" description="Mur ligase C-terminal" evidence="13">
    <location>
        <begin position="319"/>
        <end position="444"/>
    </location>
</feature>
<feature type="binding site" evidence="10">
    <location>
        <begin position="113"/>
        <end position="119"/>
    </location>
    <ligand>
        <name>ATP</name>
        <dbReference type="ChEBI" id="CHEBI:30616"/>
    </ligand>
</feature>
<comment type="pathway">
    <text evidence="10 11">Cell wall biogenesis; peptidoglycan biosynthesis.</text>
</comment>
<dbReference type="SUPFAM" id="SSF53244">
    <property type="entry name" value="MurD-like peptide ligases, peptide-binding domain"/>
    <property type="match status" value="1"/>
</dbReference>
<evidence type="ECO:0000256" key="7">
    <source>
        <dbReference type="ARBA" id="ARBA00022984"/>
    </source>
</evidence>
<reference evidence="15 16" key="1">
    <citation type="submission" date="2019-08" db="EMBL/GenBank/DDBJ databases">
        <title>Bacillus genomes from the desert of Cuatro Cienegas, Coahuila.</title>
        <authorList>
            <person name="Olmedo-Alvarez G."/>
        </authorList>
    </citation>
    <scope>NUCLEOTIDE SEQUENCE [LARGE SCALE GENOMIC DNA]</scope>
    <source>
        <strain evidence="15 16">CH128b_4D</strain>
    </source>
</reference>
<evidence type="ECO:0000259" key="13">
    <source>
        <dbReference type="Pfam" id="PF02875"/>
    </source>
</evidence>
<dbReference type="Pfam" id="PF01225">
    <property type="entry name" value="Mur_ligase"/>
    <property type="match status" value="1"/>
</dbReference>
<protein>
    <recommendedName>
        <fullName evidence="10 11">UDP-N-acetylmuramoyl-tripeptide--D-alanyl-D-alanine ligase</fullName>
        <ecNumber evidence="10 11">6.3.2.10</ecNumber>
    </recommendedName>
    <alternativeName>
        <fullName evidence="10">D-alanyl-D-alanine-adding enzyme</fullName>
    </alternativeName>
</protein>
<dbReference type="RefSeq" id="WP_148954576.1">
    <property type="nucleotide sequence ID" value="NZ_VTEG01000014.1"/>
</dbReference>
<evidence type="ECO:0000256" key="11">
    <source>
        <dbReference type="RuleBase" id="RU004136"/>
    </source>
</evidence>
<dbReference type="GO" id="GO:0071555">
    <property type="term" value="P:cell wall organization"/>
    <property type="evidence" value="ECO:0007669"/>
    <property type="project" value="UniProtKB-KW"/>
</dbReference>
<keyword evidence="8 10" id="KW-0131">Cell cycle</keyword>
<dbReference type="GO" id="GO:0005737">
    <property type="term" value="C:cytoplasm"/>
    <property type="evidence" value="ECO:0007669"/>
    <property type="project" value="UniProtKB-SubCell"/>
</dbReference>
<feature type="domain" description="Mur ligase N-terminal catalytic" evidence="12">
    <location>
        <begin position="26"/>
        <end position="100"/>
    </location>
</feature>
<keyword evidence="3 10" id="KW-0132">Cell division</keyword>
<dbReference type="GO" id="GO:0051301">
    <property type="term" value="P:cell division"/>
    <property type="evidence" value="ECO:0007669"/>
    <property type="project" value="UniProtKB-KW"/>
</dbReference>
<comment type="caution">
    <text evidence="15">The sequence shown here is derived from an EMBL/GenBank/DDBJ whole genome shotgun (WGS) entry which is preliminary data.</text>
</comment>
<dbReference type="Gene3D" id="3.90.190.20">
    <property type="entry name" value="Mur ligase, C-terminal domain"/>
    <property type="match status" value="1"/>
</dbReference>
<dbReference type="EC" id="6.3.2.10" evidence="10 11"/>
<evidence type="ECO:0000256" key="9">
    <source>
        <dbReference type="ARBA" id="ARBA00023316"/>
    </source>
</evidence>
<dbReference type="AlphaFoldDB" id="A0A5D4M7U8"/>
<evidence type="ECO:0000256" key="2">
    <source>
        <dbReference type="ARBA" id="ARBA00022598"/>
    </source>
</evidence>
<dbReference type="PANTHER" id="PTHR43024">
    <property type="entry name" value="UDP-N-ACETYLMURAMOYL-TRIPEPTIDE--D-ALANYL-D-ALANINE LIGASE"/>
    <property type="match status" value="1"/>
</dbReference>
<dbReference type="InterPro" id="IPR036615">
    <property type="entry name" value="Mur_ligase_C_dom_sf"/>
</dbReference>
<dbReference type="Gene3D" id="3.40.1390.10">
    <property type="entry name" value="MurE/MurF, N-terminal domain"/>
    <property type="match status" value="1"/>
</dbReference>
<name>A0A5D4M7U8_9BACI</name>
<comment type="catalytic activity">
    <reaction evidence="10 11">
        <text>D-alanyl-D-alanine + UDP-N-acetyl-alpha-D-muramoyl-L-alanyl-gamma-D-glutamyl-meso-2,6-diaminopimelate + ATP = UDP-N-acetyl-alpha-D-muramoyl-L-alanyl-gamma-D-glutamyl-meso-2,6-diaminopimeloyl-D-alanyl-D-alanine + ADP + phosphate + H(+)</text>
        <dbReference type="Rhea" id="RHEA:28374"/>
        <dbReference type="ChEBI" id="CHEBI:15378"/>
        <dbReference type="ChEBI" id="CHEBI:30616"/>
        <dbReference type="ChEBI" id="CHEBI:43474"/>
        <dbReference type="ChEBI" id="CHEBI:57822"/>
        <dbReference type="ChEBI" id="CHEBI:61386"/>
        <dbReference type="ChEBI" id="CHEBI:83905"/>
        <dbReference type="ChEBI" id="CHEBI:456216"/>
        <dbReference type="EC" id="6.3.2.10"/>
    </reaction>
</comment>
<dbReference type="UniPathway" id="UPA00219"/>
<keyword evidence="1 10" id="KW-0963">Cytoplasm</keyword>
<sequence>MIKKSLGDLAKMIKVENDVSAFADVTIQGVSIDSRKIEEGQLFIPFKGENVDGHKFVEGAIESGAAASLWEKDVPNPPEGLPVIIVEDSLEALQKLSTAYRNELGIKVVGITGSNGKTTTKDMVANLLSLKYKVQKTQGNYNSHIGLPLTILDLEKGTEVAVLEMGMSGFGEIEKLSDIARPDAAIITNIGESHLQDLGSREGIAQAKLEIISGLKEDGLFVYYGEEPLLKERINEDWPFKVETFGGGKENTLYPLEVKTIESGSVFKVNADPHTEIVLPVLGGHNVMNALASMLIAKEMGIEYKEMPQAFQQLKLTQMRMEMMEGKRGEKILNDAYNASPTSMRAAINLLSELDGYSRKILVAGDMLELGPKEEAYHYEVGQEVQKGKIDLVFTFGNLAKQTAKGAAEKIGEENVFHFDDKQELSNKLKSILHGDEILLFKASRGMKLEEVIEQLQQS</sequence>
<dbReference type="InterPro" id="IPR004101">
    <property type="entry name" value="Mur_ligase_C"/>
</dbReference>
<keyword evidence="9 10" id="KW-0961">Cell wall biogenesis/degradation</keyword>
<dbReference type="SUPFAM" id="SSF63418">
    <property type="entry name" value="MurE/MurF N-terminal domain"/>
    <property type="match status" value="1"/>
</dbReference>
<dbReference type="InterPro" id="IPR051046">
    <property type="entry name" value="MurCDEF_CellWall_CoF430Synth"/>
</dbReference>
<dbReference type="GO" id="GO:0008766">
    <property type="term" value="F:UDP-N-acetylmuramoylalanyl-D-glutamyl-2,6-diaminopimelate-D-alanyl-D-alanine ligase activity"/>
    <property type="evidence" value="ECO:0007669"/>
    <property type="project" value="RHEA"/>
</dbReference>
<dbReference type="InterPro" id="IPR036565">
    <property type="entry name" value="Mur-like_cat_sf"/>
</dbReference>
<dbReference type="PANTHER" id="PTHR43024:SF1">
    <property type="entry name" value="UDP-N-ACETYLMURAMOYL-TRIPEPTIDE--D-ALANYL-D-ALANINE LIGASE"/>
    <property type="match status" value="1"/>
</dbReference>
<evidence type="ECO:0000259" key="12">
    <source>
        <dbReference type="Pfam" id="PF01225"/>
    </source>
</evidence>
<keyword evidence="5 10" id="KW-0067">ATP-binding</keyword>
<keyword evidence="7 10" id="KW-0573">Peptidoglycan synthesis</keyword>
<comment type="function">
    <text evidence="10 11">Involved in cell wall formation. Catalyzes the final step in the synthesis of UDP-N-acetylmuramoyl-pentapeptide, the precursor of murein.</text>
</comment>
<dbReference type="InterPro" id="IPR013221">
    <property type="entry name" value="Mur_ligase_cen"/>
</dbReference>
<keyword evidence="4 10" id="KW-0547">Nucleotide-binding</keyword>
<dbReference type="SUPFAM" id="SSF53623">
    <property type="entry name" value="MurD-like peptide ligases, catalytic domain"/>
    <property type="match status" value="1"/>
</dbReference>
<gene>
    <name evidence="10" type="primary">murF</name>
    <name evidence="15" type="ORF">FZC84_16525</name>
</gene>
<dbReference type="HAMAP" id="MF_02019">
    <property type="entry name" value="MurF"/>
    <property type="match status" value="1"/>
</dbReference>